<reference evidence="14 15" key="1">
    <citation type="submission" date="2019-08" db="EMBL/GenBank/DDBJ databases">
        <title>Draft genome sequences of two oriental melons (Cucumis melo L. var makuwa).</title>
        <authorList>
            <person name="Kwon S.-Y."/>
        </authorList>
    </citation>
    <scope>NUCLEOTIDE SEQUENCE [LARGE SCALE GENOMIC DNA]</scope>
    <source>
        <strain evidence="15">cv. Chang Bougi</strain>
        <strain evidence="14">cv. SW 3</strain>
        <tissue evidence="13">Leaf</tissue>
    </source>
</reference>
<dbReference type="OrthoDB" id="1470350at2759"/>
<evidence type="ECO:0000256" key="3">
    <source>
        <dbReference type="ARBA" id="ARBA00022617"/>
    </source>
</evidence>
<evidence type="ECO:0000256" key="7">
    <source>
        <dbReference type="ARBA" id="ARBA00023002"/>
    </source>
</evidence>
<dbReference type="GO" id="GO:0020037">
    <property type="term" value="F:heme binding"/>
    <property type="evidence" value="ECO:0007669"/>
    <property type="project" value="InterPro"/>
</dbReference>
<keyword evidence="3 11" id="KW-0349">Heme</keyword>
<dbReference type="InterPro" id="IPR036396">
    <property type="entry name" value="Cyt_P450_sf"/>
</dbReference>
<organism evidence="13 15">
    <name type="scientific">Cucumis melo var. makuwa</name>
    <name type="common">Oriental melon</name>
    <dbReference type="NCBI Taxonomy" id="1194695"/>
    <lineage>
        <taxon>Eukaryota</taxon>
        <taxon>Viridiplantae</taxon>
        <taxon>Streptophyta</taxon>
        <taxon>Embryophyta</taxon>
        <taxon>Tracheophyta</taxon>
        <taxon>Spermatophyta</taxon>
        <taxon>Magnoliopsida</taxon>
        <taxon>eudicotyledons</taxon>
        <taxon>Gunneridae</taxon>
        <taxon>Pentapetalae</taxon>
        <taxon>rosids</taxon>
        <taxon>fabids</taxon>
        <taxon>Cucurbitales</taxon>
        <taxon>Cucurbitaceae</taxon>
        <taxon>Benincaseae</taxon>
        <taxon>Cucumis</taxon>
    </lineage>
</organism>
<dbReference type="SUPFAM" id="SSF48264">
    <property type="entry name" value="Cytochrome P450"/>
    <property type="match status" value="2"/>
</dbReference>
<comment type="caution">
    <text evidence="13">The sequence shown here is derived from an EMBL/GenBank/DDBJ whole genome shotgun (WGS) entry which is preliminary data.</text>
</comment>
<evidence type="ECO:0000313" key="14">
    <source>
        <dbReference type="Proteomes" id="UP000321393"/>
    </source>
</evidence>
<dbReference type="PANTHER" id="PTHR24282:SF236">
    <property type="entry name" value="CYTOCHROME P450"/>
    <property type="match status" value="1"/>
</dbReference>
<dbReference type="InterPro" id="IPR017972">
    <property type="entry name" value="Cyt_P450_CS"/>
</dbReference>
<dbReference type="PRINTS" id="PR00385">
    <property type="entry name" value="P450"/>
</dbReference>
<dbReference type="GO" id="GO:0004497">
    <property type="term" value="F:monooxygenase activity"/>
    <property type="evidence" value="ECO:0007669"/>
    <property type="project" value="UniProtKB-KW"/>
</dbReference>
<keyword evidence="7" id="KW-0560">Oxidoreductase</keyword>
<name>A0A5D3CAL6_CUCMM</name>
<dbReference type="GO" id="GO:0005506">
    <property type="term" value="F:iron ion binding"/>
    <property type="evidence" value="ECO:0007669"/>
    <property type="project" value="InterPro"/>
</dbReference>
<evidence type="ECO:0000313" key="15">
    <source>
        <dbReference type="Proteomes" id="UP000321947"/>
    </source>
</evidence>
<keyword evidence="8 11" id="KW-0408">Iron</keyword>
<dbReference type="Proteomes" id="UP000321393">
    <property type="component" value="Unassembled WGS sequence"/>
</dbReference>
<evidence type="ECO:0000256" key="11">
    <source>
        <dbReference type="PIRSR" id="PIRSR602403-1"/>
    </source>
</evidence>
<dbReference type="STRING" id="1194695.A0A5D3CAL6"/>
<dbReference type="Proteomes" id="UP000321947">
    <property type="component" value="Unassembled WGS sequence"/>
</dbReference>
<evidence type="ECO:0000256" key="5">
    <source>
        <dbReference type="ARBA" id="ARBA00022723"/>
    </source>
</evidence>
<proteinExistence type="inferred from homology"/>
<keyword evidence="4" id="KW-0812">Transmembrane</keyword>
<accession>A0A5D3CAL6</accession>
<dbReference type="AlphaFoldDB" id="A0A5D3CAL6"/>
<comment type="similarity">
    <text evidence="2">Belongs to the cytochrome P450 family.</text>
</comment>
<protein>
    <submittedName>
        <fullName evidence="12 13">Cytochrome P450 CYP749A22-like</fullName>
    </submittedName>
</protein>
<dbReference type="InterPro" id="IPR001128">
    <property type="entry name" value="Cyt_P450"/>
</dbReference>
<evidence type="ECO:0000313" key="13">
    <source>
        <dbReference type="EMBL" id="TYK09037.1"/>
    </source>
</evidence>
<evidence type="ECO:0000256" key="9">
    <source>
        <dbReference type="ARBA" id="ARBA00023033"/>
    </source>
</evidence>
<evidence type="ECO:0000313" key="12">
    <source>
        <dbReference type="EMBL" id="KAA0034483.1"/>
    </source>
</evidence>
<keyword evidence="6" id="KW-1133">Transmembrane helix</keyword>
<dbReference type="InterPro" id="IPR002403">
    <property type="entry name" value="Cyt_P450_E_grp-IV"/>
</dbReference>
<dbReference type="FunFam" id="1.10.630.10:FF:000029">
    <property type="entry name" value="Cytochrome P450 734A1"/>
    <property type="match status" value="1"/>
</dbReference>
<dbReference type="GO" id="GO:0016705">
    <property type="term" value="F:oxidoreductase activity, acting on paired donors, with incorporation or reduction of molecular oxygen"/>
    <property type="evidence" value="ECO:0007669"/>
    <property type="project" value="InterPro"/>
</dbReference>
<evidence type="ECO:0000256" key="1">
    <source>
        <dbReference type="ARBA" id="ARBA00004167"/>
    </source>
</evidence>
<keyword evidence="5 11" id="KW-0479">Metal-binding</keyword>
<evidence type="ECO:0000256" key="2">
    <source>
        <dbReference type="ARBA" id="ARBA00010617"/>
    </source>
</evidence>
<dbReference type="PANTHER" id="PTHR24282">
    <property type="entry name" value="CYTOCHROME P450 FAMILY MEMBER"/>
    <property type="match status" value="1"/>
</dbReference>
<dbReference type="GO" id="GO:0016020">
    <property type="term" value="C:membrane"/>
    <property type="evidence" value="ECO:0007669"/>
    <property type="project" value="UniProtKB-SubCell"/>
</dbReference>
<keyword evidence="9" id="KW-0503">Monooxygenase</keyword>
<dbReference type="PRINTS" id="PR00465">
    <property type="entry name" value="EP450IV"/>
</dbReference>
<comment type="cofactor">
    <cofactor evidence="11">
        <name>heme</name>
        <dbReference type="ChEBI" id="CHEBI:30413"/>
    </cofactor>
</comment>
<evidence type="ECO:0000256" key="8">
    <source>
        <dbReference type="ARBA" id="ARBA00023004"/>
    </source>
</evidence>
<dbReference type="PROSITE" id="PS00086">
    <property type="entry name" value="CYTOCHROME_P450"/>
    <property type="match status" value="2"/>
</dbReference>
<dbReference type="Pfam" id="PF00067">
    <property type="entry name" value="p450"/>
    <property type="match status" value="2"/>
</dbReference>
<feature type="binding site" description="axial binding residue" evidence="11">
    <location>
        <position position="381"/>
    </location>
    <ligand>
        <name>heme</name>
        <dbReference type="ChEBI" id="CHEBI:30413"/>
    </ligand>
    <ligandPart>
        <name>Fe</name>
        <dbReference type="ChEBI" id="CHEBI:18248"/>
    </ligandPart>
</feature>
<evidence type="ECO:0000256" key="6">
    <source>
        <dbReference type="ARBA" id="ARBA00022989"/>
    </source>
</evidence>
<dbReference type="EMBL" id="SSTE01020484">
    <property type="protein sequence ID" value="KAA0034483.1"/>
    <property type="molecule type" value="Genomic_DNA"/>
</dbReference>
<dbReference type="EMBL" id="SSTD01011999">
    <property type="protein sequence ID" value="TYK09037.1"/>
    <property type="molecule type" value="Genomic_DNA"/>
</dbReference>
<gene>
    <name evidence="13" type="ORF">E5676_scaffold475G00230</name>
    <name evidence="12" type="ORF">E6C27_scaffold65G004950</name>
</gene>
<dbReference type="Gene3D" id="1.10.630.10">
    <property type="entry name" value="Cytochrome P450"/>
    <property type="match status" value="2"/>
</dbReference>
<evidence type="ECO:0000256" key="4">
    <source>
        <dbReference type="ARBA" id="ARBA00022692"/>
    </source>
</evidence>
<keyword evidence="10" id="KW-0472">Membrane</keyword>
<sequence>MKLVNKFWWTPMRIQRIMRSQGINGPSYKFIQGNMRDMYTKRMQAMATPMELSHNILPRVIPHVHSWLNDYGRSFLQWYGMEAQLIITDPEMIKECGEKMIEGWKNYEGKELDVFKELKVYTLDVISHTAFGSSYQQGSNIFHMLQQLTDLSIRNGYKIKLPIISKILKSKDDIEGERLEKRMNECFAEIIRGREEKSKKGEGYGNDFLGMLVKAKNEGEKSERITMDVIVAECKTFYFAGHETTNVLITWIIFLLAIHKEWQEQARNEVFRIFGHNNNPTYEALSKLKIMTMIINETLRLYPPAMTVSRQVVEKEVKLGSLVLPTSLQLTIPTIAVHHDKEFWGEDVHEFKPERFSEGVSKTIERNSAGYLPFGLGPRNCVGMNFAINEAKVAMSIILQKYSFTLSPAYAHTPVQFLTTCPQQGLQLFVKLWWTPMRIQRFMRSQGIQGPSYKFIQGNTRDVYMKRMQAMATPMDLSHNILPRVMPSVHSWLNLYGRNYLQWAGVDAQLMITDPEMIKEVLHDRQKSFPKAKLKGHIDRIFGNGLATAEGQRWVNSRRIANFAFHGDSLKNMIPTMIECGEKMIEGWKNYEGKELDAFKEFKVFTLDVISHTAFGSSYQQGKKIFHMLQELCDLSIRNGYKIKLPIISKILKSKDDYEGERLEKRLKDCFMEIIKEREEKLRNDEASDYGNDFLGLLIKAKNDPETSQSISMEDIVDECKTFYFAGHETTNVLLAWTMLLLALHKEWQEKARNEVFDVFGHNHPTLEGLPKLKADVCVRFYYGQMAMIINECLRLYPPAMTIARRVEKEVRLGNLVVPTTTLLAIPTVAVHHDTKFWGDDAHEFKPERFSEGIGKATEKNSAAYLPFGLGPRNCVGMNFATNEAKIAMSMILQRYSFSLSPAYAHMPAQLLTICPQNGVQVILNSIAD</sequence>
<dbReference type="InterPro" id="IPR050665">
    <property type="entry name" value="Cytochrome_P450_Monooxygen"/>
</dbReference>
<comment type="subcellular location">
    <subcellularLocation>
        <location evidence="1">Membrane</location>
        <topology evidence="1">Single-pass membrane protein</topology>
    </subcellularLocation>
</comment>
<evidence type="ECO:0000256" key="10">
    <source>
        <dbReference type="ARBA" id="ARBA00023136"/>
    </source>
</evidence>